<evidence type="ECO:0000313" key="2">
    <source>
        <dbReference type="EMBL" id="PSN72048.1"/>
    </source>
</evidence>
<dbReference type="SUPFAM" id="SSF54427">
    <property type="entry name" value="NTF2-like"/>
    <property type="match status" value="1"/>
</dbReference>
<name>A0A2T2P3Z3_CORCC</name>
<sequence length="160" mass="18039">MTAQVSDHELIRNVIALFIFAVDTQNWNDFDSVFTEDAFADYTFVPNGKGQRRGPKEIAALISRGIKDTTCFHCLGTQRIVLTGPNTAEATTYVSLIHAGTKDHRYPGERYYGSGCYKDKLIKGVFDGKEDWRIYERKVVEVLPPSGKVNLLDTKQEDSE</sequence>
<dbReference type="InterPro" id="IPR037401">
    <property type="entry name" value="SnoaL-like"/>
</dbReference>
<dbReference type="EMBL" id="KZ678130">
    <property type="protein sequence ID" value="PSN72048.1"/>
    <property type="molecule type" value="Genomic_DNA"/>
</dbReference>
<dbReference type="Proteomes" id="UP000240883">
    <property type="component" value="Unassembled WGS sequence"/>
</dbReference>
<protein>
    <recommendedName>
        <fullName evidence="1">SnoaL-like domain-containing protein</fullName>
    </recommendedName>
</protein>
<accession>A0A2T2P3Z3</accession>
<dbReference type="OrthoDB" id="2148716at2759"/>
<dbReference type="Pfam" id="PF13577">
    <property type="entry name" value="SnoaL_4"/>
    <property type="match status" value="1"/>
</dbReference>
<dbReference type="AlphaFoldDB" id="A0A2T2P3Z3"/>
<proteinExistence type="predicted"/>
<evidence type="ECO:0000259" key="1">
    <source>
        <dbReference type="Pfam" id="PF13577"/>
    </source>
</evidence>
<organism evidence="2 3">
    <name type="scientific">Corynespora cassiicola Philippines</name>
    <dbReference type="NCBI Taxonomy" id="1448308"/>
    <lineage>
        <taxon>Eukaryota</taxon>
        <taxon>Fungi</taxon>
        <taxon>Dikarya</taxon>
        <taxon>Ascomycota</taxon>
        <taxon>Pezizomycotina</taxon>
        <taxon>Dothideomycetes</taxon>
        <taxon>Pleosporomycetidae</taxon>
        <taxon>Pleosporales</taxon>
        <taxon>Corynesporascaceae</taxon>
        <taxon>Corynespora</taxon>
    </lineage>
</organism>
<feature type="domain" description="SnoaL-like" evidence="1">
    <location>
        <begin position="4"/>
        <end position="138"/>
    </location>
</feature>
<reference evidence="2 3" key="1">
    <citation type="journal article" date="2018" name="Front. Microbiol.">
        <title>Genome-Wide Analysis of Corynespora cassiicola Leaf Fall Disease Putative Effectors.</title>
        <authorList>
            <person name="Lopez D."/>
            <person name="Ribeiro S."/>
            <person name="Label P."/>
            <person name="Fumanal B."/>
            <person name="Venisse J.S."/>
            <person name="Kohler A."/>
            <person name="de Oliveira R.R."/>
            <person name="Labutti K."/>
            <person name="Lipzen A."/>
            <person name="Lail K."/>
            <person name="Bauer D."/>
            <person name="Ohm R.A."/>
            <person name="Barry K.W."/>
            <person name="Spatafora J."/>
            <person name="Grigoriev I.V."/>
            <person name="Martin F.M."/>
            <person name="Pujade-Renaud V."/>
        </authorList>
    </citation>
    <scope>NUCLEOTIDE SEQUENCE [LARGE SCALE GENOMIC DNA]</scope>
    <source>
        <strain evidence="2 3">Philippines</strain>
    </source>
</reference>
<evidence type="ECO:0000313" key="3">
    <source>
        <dbReference type="Proteomes" id="UP000240883"/>
    </source>
</evidence>
<dbReference type="Gene3D" id="3.10.450.50">
    <property type="match status" value="1"/>
</dbReference>
<keyword evidence="3" id="KW-1185">Reference proteome</keyword>
<dbReference type="InterPro" id="IPR032710">
    <property type="entry name" value="NTF2-like_dom_sf"/>
</dbReference>
<gene>
    <name evidence="2" type="ORF">BS50DRAFT_672914</name>
</gene>